<dbReference type="InParanoid" id="A0A0C3D0H1"/>
<dbReference type="HOGENOM" id="CLU_068499_0_0_1"/>
<feature type="compositionally biased region" description="Basic and acidic residues" evidence="1">
    <location>
        <begin position="120"/>
        <end position="130"/>
    </location>
</feature>
<sequence>MSTFFVDLVQSIFIPGPTSTLVLATNVSFACLQLVLLVLLLTTYSIHFAILSILSAGLWWGINWFVTEVQALKSQEEEEARKKRQADDAADDTETEAEIVVTTKKSTSGSTSLEPQQQRGDLKDRGDWGSRSEISTEDEWERVDENEKEKEK</sequence>
<reference evidence="3 4" key="1">
    <citation type="submission" date="2014-04" db="EMBL/GenBank/DDBJ databases">
        <authorList>
            <consortium name="DOE Joint Genome Institute"/>
            <person name="Kuo A."/>
            <person name="Martino E."/>
            <person name="Perotto S."/>
            <person name="Kohler A."/>
            <person name="Nagy L.G."/>
            <person name="Floudas D."/>
            <person name="Copeland A."/>
            <person name="Barry K.W."/>
            <person name="Cichocki N."/>
            <person name="Veneault-Fourrey C."/>
            <person name="LaButti K."/>
            <person name="Lindquist E.A."/>
            <person name="Lipzen A."/>
            <person name="Lundell T."/>
            <person name="Morin E."/>
            <person name="Murat C."/>
            <person name="Sun H."/>
            <person name="Tunlid A."/>
            <person name="Henrissat B."/>
            <person name="Grigoriev I.V."/>
            <person name="Hibbett D.S."/>
            <person name="Martin F."/>
            <person name="Nordberg H.P."/>
            <person name="Cantor M.N."/>
            <person name="Hua S.X."/>
        </authorList>
    </citation>
    <scope>NUCLEOTIDE SEQUENCE [LARGE SCALE GENOMIC DNA]</scope>
    <source>
        <strain evidence="3 4">Zn</strain>
    </source>
</reference>
<dbReference type="OrthoDB" id="9626941at2759"/>
<evidence type="ECO:0000256" key="1">
    <source>
        <dbReference type="SAM" id="MobiDB-lite"/>
    </source>
</evidence>
<feature type="transmembrane region" description="Helical" evidence="2">
    <location>
        <begin position="20"/>
        <end position="41"/>
    </location>
</feature>
<protein>
    <recommendedName>
        <fullName evidence="5">Pkr1-domain-containing protein</fullName>
    </recommendedName>
</protein>
<evidence type="ECO:0008006" key="5">
    <source>
        <dbReference type="Google" id="ProtNLM"/>
    </source>
</evidence>
<gene>
    <name evidence="3" type="ORF">OIDMADRAFT_50586</name>
</gene>
<dbReference type="InterPro" id="IPR013945">
    <property type="entry name" value="Pkr1"/>
</dbReference>
<proteinExistence type="predicted"/>
<feature type="compositionally biased region" description="Acidic residues" evidence="1">
    <location>
        <begin position="88"/>
        <end position="97"/>
    </location>
</feature>
<feature type="compositionally biased region" description="Basic and acidic residues" evidence="1">
    <location>
        <begin position="143"/>
        <end position="152"/>
    </location>
</feature>
<keyword evidence="2" id="KW-1133">Transmembrane helix</keyword>
<evidence type="ECO:0000313" key="4">
    <source>
        <dbReference type="Proteomes" id="UP000054321"/>
    </source>
</evidence>
<dbReference type="STRING" id="913774.A0A0C3D0H1"/>
<organism evidence="3 4">
    <name type="scientific">Oidiodendron maius (strain Zn)</name>
    <dbReference type="NCBI Taxonomy" id="913774"/>
    <lineage>
        <taxon>Eukaryota</taxon>
        <taxon>Fungi</taxon>
        <taxon>Dikarya</taxon>
        <taxon>Ascomycota</taxon>
        <taxon>Pezizomycotina</taxon>
        <taxon>Leotiomycetes</taxon>
        <taxon>Leotiomycetes incertae sedis</taxon>
        <taxon>Myxotrichaceae</taxon>
        <taxon>Oidiodendron</taxon>
    </lineage>
</organism>
<keyword evidence="2" id="KW-0472">Membrane</keyword>
<evidence type="ECO:0000256" key="2">
    <source>
        <dbReference type="SAM" id="Phobius"/>
    </source>
</evidence>
<reference evidence="4" key="2">
    <citation type="submission" date="2015-01" db="EMBL/GenBank/DDBJ databases">
        <title>Evolutionary Origins and Diversification of the Mycorrhizal Mutualists.</title>
        <authorList>
            <consortium name="DOE Joint Genome Institute"/>
            <consortium name="Mycorrhizal Genomics Consortium"/>
            <person name="Kohler A."/>
            <person name="Kuo A."/>
            <person name="Nagy L.G."/>
            <person name="Floudas D."/>
            <person name="Copeland A."/>
            <person name="Barry K.W."/>
            <person name="Cichocki N."/>
            <person name="Veneault-Fourrey C."/>
            <person name="LaButti K."/>
            <person name="Lindquist E.A."/>
            <person name="Lipzen A."/>
            <person name="Lundell T."/>
            <person name="Morin E."/>
            <person name="Murat C."/>
            <person name="Riley R."/>
            <person name="Ohm R."/>
            <person name="Sun H."/>
            <person name="Tunlid A."/>
            <person name="Henrissat B."/>
            <person name="Grigoriev I.V."/>
            <person name="Hibbett D.S."/>
            <person name="Martin F."/>
        </authorList>
    </citation>
    <scope>NUCLEOTIDE SEQUENCE [LARGE SCALE GENOMIC DNA]</scope>
    <source>
        <strain evidence="4">Zn</strain>
    </source>
</reference>
<dbReference type="FunCoup" id="A0A0C3D0H1">
    <property type="interactions" value="27"/>
</dbReference>
<dbReference type="PANTHER" id="PTHR28251">
    <property type="entry name" value="V-TYPE ATPASE ASSEMBLY FACTOR PKR1"/>
    <property type="match status" value="1"/>
</dbReference>
<accession>A0A0C3D0H1</accession>
<feature type="compositionally biased region" description="Low complexity" evidence="1">
    <location>
        <begin position="102"/>
        <end position="112"/>
    </location>
</feature>
<dbReference type="Pfam" id="PF08636">
    <property type="entry name" value="Pkr1"/>
    <property type="match status" value="1"/>
</dbReference>
<dbReference type="AlphaFoldDB" id="A0A0C3D0H1"/>
<name>A0A0C3D0H1_OIDMZ</name>
<feature type="region of interest" description="Disordered" evidence="1">
    <location>
        <begin position="76"/>
        <end position="152"/>
    </location>
</feature>
<dbReference type="EMBL" id="KN832872">
    <property type="protein sequence ID" value="KIN04744.1"/>
    <property type="molecule type" value="Genomic_DNA"/>
</dbReference>
<feature type="transmembrane region" description="Helical" evidence="2">
    <location>
        <begin position="48"/>
        <end position="66"/>
    </location>
</feature>
<dbReference type="GO" id="GO:0070072">
    <property type="term" value="P:vacuolar proton-transporting V-type ATPase complex assembly"/>
    <property type="evidence" value="ECO:0007669"/>
    <property type="project" value="InterPro"/>
</dbReference>
<evidence type="ECO:0000313" key="3">
    <source>
        <dbReference type="EMBL" id="KIN04744.1"/>
    </source>
</evidence>
<dbReference type="Proteomes" id="UP000054321">
    <property type="component" value="Unassembled WGS sequence"/>
</dbReference>
<keyword evidence="4" id="KW-1185">Reference proteome</keyword>
<dbReference type="PANTHER" id="PTHR28251:SF1">
    <property type="entry name" value="V-TYPE ATPASE ASSEMBLY FACTOR PKR1"/>
    <property type="match status" value="1"/>
</dbReference>
<keyword evidence="2" id="KW-0812">Transmembrane</keyword>
<dbReference type="GO" id="GO:0005789">
    <property type="term" value="C:endoplasmic reticulum membrane"/>
    <property type="evidence" value="ECO:0007669"/>
    <property type="project" value="TreeGrafter"/>
</dbReference>